<sequence length="209" mass="23385">MPPYRPPLPPRLKPRSTKGTVPKLPVADYVHLTRTHRQIAHLLSFVRAEPAASLKVDPAKVAHVDMTFLKFIPAFRYNNPRVRFTYTKVLWLSEEEKLRQAKEEELARMEAGQNEAERREYIASGRAALDEAQKELEAAMALAAARKAKHIAAAEKKTKNRADNISLVAKLINNAAMEAKEKEARIWPALSVDDPNPLLTVTFGESGGL</sequence>
<reference evidence="3 4" key="1">
    <citation type="journal article" name="Sci. Rep.">
        <title>Genome-scale phylogenetic analyses confirm Olpidium as the closest living zoosporic fungus to the non-flagellated, terrestrial fungi.</title>
        <authorList>
            <person name="Chang Y."/>
            <person name="Rochon D."/>
            <person name="Sekimoto S."/>
            <person name="Wang Y."/>
            <person name="Chovatia M."/>
            <person name="Sandor L."/>
            <person name="Salamov A."/>
            <person name="Grigoriev I.V."/>
            <person name="Stajich J.E."/>
            <person name="Spatafora J.W."/>
        </authorList>
    </citation>
    <scope>NUCLEOTIDE SEQUENCE [LARGE SCALE GENOMIC DNA]</scope>
    <source>
        <strain evidence="3">S191</strain>
    </source>
</reference>
<dbReference type="EMBL" id="JAEFCI010012464">
    <property type="protein sequence ID" value="KAG5455979.1"/>
    <property type="molecule type" value="Genomic_DNA"/>
</dbReference>
<name>A0A8H8DER3_9FUNG</name>
<evidence type="ECO:0000256" key="2">
    <source>
        <dbReference type="SAM" id="MobiDB-lite"/>
    </source>
</evidence>
<organism evidence="3 4">
    <name type="scientific">Olpidium bornovanus</name>
    <dbReference type="NCBI Taxonomy" id="278681"/>
    <lineage>
        <taxon>Eukaryota</taxon>
        <taxon>Fungi</taxon>
        <taxon>Fungi incertae sedis</taxon>
        <taxon>Olpidiomycota</taxon>
        <taxon>Olpidiomycotina</taxon>
        <taxon>Olpidiomycetes</taxon>
        <taxon>Olpidiales</taxon>
        <taxon>Olpidiaceae</taxon>
        <taxon>Olpidium</taxon>
    </lineage>
</organism>
<feature type="region of interest" description="Disordered" evidence="2">
    <location>
        <begin position="1"/>
        <end position="20"/>
    </location>
</feature>
<evidence type="ECO:0000256" key="1">
    <source>
        <dbReference type="SAM" id="Coils"/>
    </source>
</evidence>
<proteinExistence type="predicted"/>
<feature type="compositionally biased region" description="Pro residues" evidence="2">
    <location>
        <begin position="1"/>
        <end position="11"/>
    </location>
</feature>
<keyword evidence="4" id="KW-1185">Reference proteome</keyword>
<comment type="caution">
    <text evidence="3">The sequence shown here is derived from an EMBL/GenBank/DDBJ whole genome shotgun (WGS) entry which is preliminary data.</text>
</comment>
<accession>A0A8H8DER3</accession>
<gene>
    <name evidence="3" type="ORF">BJ554DRAFT_4406</name>
</gene>
<dbReference type="AlphaFoldDB" id="A0A8H8DER3"/>
<keyword evidence="1" id="KW-0175">Coiled coil</keyword>
<evidence type="ECO:0000313" key="4">
    <source>
        <dbReference type="Proteomes" id="UP000673691"/>
    </source>
</evidence>
<protein>
    <submittedName>
        <fullName evidence="3">Uncharacterized protein</fullName>
    </submittedName>
</protein>
<feature type="coiled-coil region" evidence="1">
    <location>
        <begin position="92"/>
        <end position="149"/>
    </location>
</feature>
<dbReference type="Proteomes" id="UP000673691">
    <property type="component" value="Unassembled WGS sequence"/>
</dbReference>
<evidence type="ECO:0000313" key="3">
    <source>
        <dbReference type="EMBL" id="KAG5455979.1"/>
    </source>
</evidence>